<reference evidence="1 2" key="2">
    <citation type="submission" date="2018-09" db="EMBL/GenBank/DDBJ databases">
        <title>Giant CbK-like Caulobacter bacteriophages have genetically divergent genomes.</title>
        <authorList>
            <person name="Wilson K."/>
            <person name="Ely B."/>
        </authorList>
    </citation>
    <scope>NUCLEOTIDE SEQUENCE [LARGE SCALE GENOMIC DNA]</scope>
</reference>
<reference evidence="2" key="1">
    <citation type="submission" date="2018-07" db="EMBL/GenBank/DDBJ databases">
        <title>Giant CbK-like Caulobacter bacteriophages have genetically divergent genomes.</title>
        <authorList>
            <person name="Wilson K.M."/>
            <person name="Ely B."/>
        </authorList>
    </citation>
    <scope>NUCLEOTIDE SEQUENCE [LARGE SCALE GENOMIC DNA]</scope>
</reference>
<name>A0A385ECB0_9CAUD</name>
<evidence type="ECO:0000313" key="2">
    <source>
        <dbReference type="Proteomes" id="UP000259421"/>
    </source>
</evidence>
<gene>
    <name evidence="1" type="ORF">CcrBL9_gp292</name>
</gene>
<organism evidence="1 2">
    <name type="scientific">Caulobacter phage CcrBL9</name>
    <dbReference type="NCBI Taxonomy" id="2283270"/>
    <lineage>
        <taxon>Viruses</taxon>
        <taxon>Duplodnaviria</taxon>
        <taxon>Heunggongvirae</taxon>
        <taxon>Uroviricota</taxon>
        <taxon>Caudoviricetes</taxon>
        <taxon>Jeanschmidtviridae</taxon>
        <taxon>Bertelyvirus</taxon>
        <taxon>Bertelyvirus BL9</taxon>
    </lineage>
</organism>
<dbReference type="EMBL" id="MH588546">
    <property type="protein sequence ID" value="AXQ69316.1"/>
    <property type="molecule type" value="Genomic_DNA"/>
</dbReference>
<evidence type="ECO:0000313" key="1">
    <source>
        <dbReference type="EMBL" id="AXQ69316.1"/>
    </source>
</evidence>
<protein>
    <submittedName>
        <fullName evidence="1">Uncharacterized protein</fullName>
    </submittedName>
</protein>
<dbReference type="Proteomes" id="UP000259421">
    <property type="component" value="Segment"/>
</dbReference>
<keyword evidence="2" id="KW-1185">Reference proteome</keyword>
<proteinExistence type="predicted"/>
<sequence length="68" mass="7968">MIYVEKVTAKGRTSDMFKNRIDAFYVETGKEFEEVLPPGEPFRYVDTIQIDRPSGLYFYHVYARVLGL</sequence>
<accession>A0A385ECB0</accession>